<reference evidence="5 6" key="1">
    <citation type="submission" date="2019-12" db="EMBL/GenBank/DDBJ databases">
        <authorList>
            <person name="Zhao J."/>
        </authorList>
    </citation>
    <scope>NUCLEOTIDE SEQUENCE [LARGE SCALE GENOMIC DNA]</scope>
    <source>
        <strain evidence="5 6">S-15</strain>
    </source>
</reference>
<evidence type="ECO:0000259" key="4">
    <source>
        <dbReference type="Pfam" id="PF05118"/>
    </source>
</evidence>
<dbReference type="InterPro" id="IPR007803">
    <property type="entry name" value="Asp/Arg/Pro-Hydrxlase"/>
</dbReference>
<dbReference type="InterPro" id="IPR027443">
    <property type="entry name" value="IPNS-like_sf"/>
</dbReference>
<dbReference type="AlphaFoldDB" id="A0A6N9NHD9"/>
<evidence type="ECO:0000313" key="5">
    <source>
        <dbReference type="EMBL" id="NBG64607.1"/>
    </source>
</evidence>
<organism evidence="5 6">
    <name type="scientific">Acidiluteibacter ferrifornacis</name>
    <dbReference type="NCBI Taxonomy" id="2692424"/>
    <lineage>
        <taxon>Bacteria</taxon>
        <taxon>Pseudomonadati</taxon>
        <taxon>Bacteroidota</taxon>
        <taxon>Flavobacteriia</taxon>
        <taxon>Flavobacteriales</taxon>
        <taxon>Cryomorphaceae</taxon>
        <taxon>Acidiluteibacter</taxon>
    </lineage>
</organism>
<accession>A0A6N9NHD9</accession>
<evidence type="ECO:0000256" key="3">
    <source>
        <dbReference type="ARBA" id="ARBA00023002"/>
    </source>
</evidence>
<dbReference type="InterPro" id="IPR051821">
    <property type="entry name" value="Asp/Asn_beta-hydroxylase"/>
</dbReference>
<gene>
    <name evidence="5" type="ORF">GQN54_00665</name>
</gene>
<dbReference type="RefSeq" id="WP_160630948.1">
    <property type="nucleotide sequence ID" value="NZ_WWNE01000003.1"/>
</dbReference>
<comment type="similarity">
    <text evidence="1">Belongs to the aspartyl/asparaginyl beta-hydroxylase family.</text>
</comment>
<dbReference type="PANTHER" id="PTHR46332:SF5">
    <property type="entry name" value="ASPARTATE BETA-HYDROXYLASE DOMAIN CONTAINING 2"/>
    <property type="match status" value="1"/>
</dbReference>
<evidence type="ECO:0000313" key="6">
    <source>
        <dbReference type="Proteomes" id="UP000470771"/>
    </source>
</evidence>
<dbReference type="EMBL" id="WWNE01000003">
    <property type="protein sequence ID" value="NBG64607.1"/>
    <property type="molecule type" value="Genomic_DNA"/>
</dbReference>
<evidence type="ECO:0000256" key="1">
    <source>
        <dbReference type="ARBA" id="ARBA00007730"/>
    </source>
</evidence>
<dbReference type="Gene3D" id="2.60.120.330">
    <property type="entry name" value="B-lactam Antibiotic, Isopenicillin N Synthase, Chain"/>
    <property type="match status" value="1"/>
</dbReference>
<keyword evidence="3" id="KW-0560">Oxidoreductase</keyword>
<dbReference type="Pfam" id="PF05118">
    <property type="entry name" value="Asp_Arg_Hydrox"/>
    <property type="match status" value="1"/>
</dbReference>
<keyword evidence="2" id="KW-0223">Dioxygenase</keyword>
<dbReference type="Proteomes" id="UP000470771">
    <property type="component" value="Unassembled WGS sequence"/>
</dbReference>
<dbReference type="SUPFAM" id="SSF51197">
    <property type="entry name" value="Clavaminate synthase-like"/>
    <property type="match status" value="1"/>
</dbReference>
<keyword evidence="6" id="KW-1185">Reference proteome</keyword>
<feature type="domain" description="Aspartyl/asparaginy/proline hydroxylase" evidence="4">
    <location>
        <begin position="35"/>
        <end position="186"/>
    </location>
</feature>
<dbReference type="GO" id="GO:0051213">
    <property type="term" value="F:dioxygenase activity"/>
    <property type="evidence" value="ECO:0007669"/>
    <property type="project" value="UniProtKB-KW"/>
</dbReference>
<proteinExistence type="inferred from homology"/>
<sequence>MNRSNIWYSYTLKPYLLEEPSFYNKEDFEWAKLLEDNFEIIKREALAFVQNNELKPYFNKSLLSRSNSWKTEGLLFWGYFFKKHHSSFIETWKIAKQIPGIVSFSISELDPNSKIKPHNGDTNAIIRVHLPIVVPSGLPLCAFTVNGETRAWEEGKVILFNDAQNHYAQNLTNQKRLVLLIDVIRPEFIAFKTEICGKVLNGLAWQAITQSKPGVRNYPVWTKKILWSSIRFIARTILRINRLFWP</sequence>
<protein>
    <recommendedName>
        <fullName evidence="4">Aspartyl/asparaginy/proline hydroxylase domain-containing protein</fullName>
    </recommendedName>
</protein>
<dbReference type="PANTHER" id="PTHR46332">
    <property type="entry name" value="ASPARTATE BETA-HYDROXYLASE DOMAIN-CONTAINING PROTEIN 2"/>
    <property type="match status" value="1"/>
</dbReference>
<name>A0A6N9NHD9_9FLAO</name>
<comment type="caution">
    <text evidence="5">The sequence shown here is derived from an EMBL/GenBank/DDBJ whole genome shotgun (WGS) entry which is preliminary data.</text>
</comment>
<dbReference type="GO" id="GO:0016020">
    <property type="term" value="C:membrane"/>
    <property type="evidence" value="ECO:0007669"/>
    <property type="project" value="TreeGrafter"/>
</dbReference>
<evidence type="ECO:0000256" key="2">
    <source>
        <dbReference type="ARBA" id="ARBA00022964"/>
    </source>
</evidence>